<evidence type="ECO:0000256" key="1">
    <source>
        <dbReference type="SAM" id="Coils"/>
    </source>
</evidence>
<dbReference type="EMBL" id="JAAQRI010000113">
    <property type="protein sequence ID" value="KAF5636690.1"/>
    <property type="molecule type" value="Genomic_DNA"/>
</dbReference>
<proteinExistence type="predicted"/>
<evidence type="ECO:0000313" key="2">
    <source>
        <dbReference type="EMBL" id="KAF5636690.1"/>
    </source>
</evidence>
<protein>
    <submittedName>
        <fullName evidence="2">Uncharacterized protein</fullName>
    </submittedName>
</protein>
<gene>
    <name evidence="2" type="ORF">FTJAE_5885</name>
</gene>
<sequence length="385" mass="42122">MPAPPRPSRGVPPTFSKQDDDLWKAYAKALQTKFFGNLDTKIEIFYAAPIGEITNKGVYDIGDVVMQLDAPVFNAVSSKYSQRLQRALGSVRLNMNPDKGAQLRLQSIRSKIDKINEQYAQVTKKAMEAYEADEDKGSQTFTYWVQRSYPSFDSLAAERQSAIATEAALRSQIDGPGGVQLNDQRQKLLNALDLESDYPGLNMPCTPSFGNIVNGSSDLPREIGRTYNPLCKISYVQDGNYKEESIMAQDVGSELSAQLSAAQAGVFTVKPGEWDVPNITEVYPNFQREVAREIGPVAKVDQIILAYKVVMKLSLPANLTERVNNLTQKAKSAGGSVSFFGFEVGFGGGSKDEISISGSSIEIRKDLGYPVLLGVKGKKLPGLAR</sequence>
<keyword evidence="1" id="KW-0175">Coiled coil</keyword>
<feature type="coiled-coil region" evidence="1">
    <location>
        <begin position="105"/>
        <end position="132"/>
    </location>
</feature>
<dbReference type="Proteomes" id="UP000530670">
    <property type="component" value="Unassembled WGS sequence"/>
</dbReference>
<reference evidence="2 3" key="1">
    <citation type="submission" date="2020-05" db="EMBL/GenBank/DDBJ databases">
        <title>Identification and distribution of gene clusters putatively required for synthesis of sphingolipid metabolism inhibitors in phylogenetically diverse species of the filamentous fungus Fusarium.</title>
        <authorList>
            <person name="Kim H.-S."/>
            <person name="Busman M."/>
            <person name="Brown D.W."/>
            <person name="Divon H."/>
            <person name="Uhlig S."/>
            <person name="Proctor R.H."/>
        </authorList>
    </citation>
    <scope>NUCLEOTIDE SEQUENCE [LARGE SCALE GENOMIC DNA]</scope>
    <source>
        <strain evidence="2 3">NRRL 66243</strain>
    </source>
</reference>
<dbReference type="AlphaFoldDB" id="A0A8H5RPE6"/>
<evidence type="ECO:0000313" key="3">
    <source>
        <dbReference type="Proteomes" id="UP000530670"/>
    </source>
</evidence>
<organism evidence="2 3">
    <name type="scientific">Fusarium tjaetaba</name>
    <dbReference type="NCBI Taxonomy" id="1567544"/>
    <lineage>
        <taxon>Eukaryota</taxon>
        <taxon>Fungi</taxon>
        <taxon>Dikarya</taxon>
        <taxon>Ascomycota</taxon>
        <taxon>Pezizomycotina</taxon>
        <taxon>Sordariomycetes</taxon>
        <taxon>Hypocreomycetidae</taxon>
        <taxon>Hypocreales</taxon>
        <taxon>Nectriaceae</taxon>
        <taxon>Fusarium</taxon>
        <taxon>Fusarium fujikuroi species complex</taxon>
    </lineage>
</organism>
<comment type="caution">
    <text evidence="2">The sequence shown here is derived from an EMBL/GenBank/DDBJ whole genome shotgun (WGS) entry which is preliminary data.</text>
</comment>
<name>A0A8H5RPE6_9HYPO</name>
<dbReference type="OrthoDB" id="4842781at2759"/>
<accession>A0A8H5RPE6</accession>
<dbReference type="RefSeq" id="XP_037206940.1">
    <property type="nucleotide sequence ID" value="XM_037352440.1"/>
</dbReference>
<keyword evidence="3" id="KW-1185">Reference proteome</keyword>
<dbReference type="GeneID" id="59304710"/>